<organism evidence="2 3">
    <name type="scientific">Actinomycetospora endophytica</name>
    <dbReference type="NCBI Taxonomy" id="2291215"/>
    <lineage>
        <taxon>Bacteria</taxon>
        <taxon>Bacillati</taxon>
        <taxon>Actinomycetota</taxon>
        <taxon>Actinomycetes</taxon>
        <taxon>Pseudonocardiales</taxon>
        <taxon>Pseudonocardiaceae</taxon>
        <taxon>Actinomycetospora</taxon>
    </lineage>
</organism>
<evidence type="ECO:0000313" key="3">
    <source>
        <dbReference type="Proteomes" id="UP001199469"/>
    </source>
</evidence>
<name>A0ABS8PFI5_9PSEU</name>
<feature type="domain" description="ACT" evidence="1">
    <location>
        <begin position="4"/>
        <end position="77"/>
    </location>
</feature>
<dbReference type="Gene3D" id="3.30.70.260">
    <property type="match status" value="1"/>
</dbReference>
<evidence type="ECO:0000313" key="2">
    <source>
        <dbReference type="EMBL" id="MCD2197022.1"/>
    </source>
</evidence>
<sequence>MTYLLRVVLPDRPGTLGAVASALGTEGADILSVDVVERHQGVAVDDLVVDLPSARPPDVLITAAESVRDVTVESVRPFFGPLDTARELELVEAIAADPDAGIGLLTDAVPRIFRSAWALVVEASTGDVWADGGTHVHRVAASSAAPETEAESLPWLPLTKATVLDPAAGHTVPSAWTDLDTELAAAPLGRADRALVLGRPGGPAFRPSELARLSHLAGIVATMTG</sequence>
<protein>
    <submittedName>
        <fullName evidence="2">ACT domain-containing protein</fullName>
    </submittedName>
</protein>
<dbReference type="EMBL" id="JAJNDB010000007">
    <property type="protein sequence ID" value="MCD2197022.1"/>
    <property type="molecule type" value="Genomic_DNA"/>
</dbReference>
<dbReference type="InterPro" id="IPR045865">
    <property type="entry name" value="ACT-like_dom_sf"/>
</dbReference>
<dbReference type="InterPro" id="IPR002912">
    <property type="entry name" value="ACT_dom"/>
</dbReference>
<reference evidence="2 3" key="1">
    <citation type="submission" date="2021-11" db="EMBL/GenBank/DDBJ databases">
        <title>Draft genome sequence of Actinomycetospora sp. SF1 isolated from the rhizosphere soil.</title>
        <authorList>
            <person name="Duangmal K."/>
            <person name="Chantavorakit T."/>
        </authorList>
    </citation>
    <scope>NUCLEOTIDE SEQUENCE [LARGE SCALE GENOMIC DNA]</scope>
    <source>
        <strain evidence="2 3">TBRC 5722</strain>
    </source>
</reference>
<dbReference type="PROSITE" id="PS51671">
    <property type="entry name" value="ACT"/>
    <property type="match status" value="1"/>
</dbReference>
<dbReference type="Proteomes" id="UP001199469">
    <property type="component" value="Unassembled WGS sequence"/>
</dbReference>
<dbReference type="RefSeq" id="WP_230738912.1">
    <property type="nucleotide sequence ID" value="NZ_JAJNDB010000007.1"/>
</dbReference>
<accession>A0ABS8PFI5</accession>
<comment type="caution">
    <text evidence="2">The sequence shown here is derived from an EMBL/GenBank/DDBJ whole genome shotgun (WGS) entry which is preliminary data.</text>
</comment>
<gene>
    <name evidence="2" type="ORF">LQ327_26985</name>
</gene>
<keyword evidence="3" id="KW-1185">Reference proteome</keyword>
<evidence type="ECO:0000259" key="1">
    <source>
        <dbReference type="PROSITE" id="PS51671"/>
    </source>
</evidence>
<dbReference type="Pfam" id="PF01842">
    <property type="entry name" value="ACT"/>
    <property type="match status" value="1"/>
</dbReference>
<proteinExistence type="predicted"/>
<dbReference type="SUPFAM" id="SSF55021">
    <property type="entry name" value="ACT-like"/>
    <property type="match status" value="1"/>
</dbReference>